<comment type="caution">
    <text evidence="2">The sequence shown here is derived from an EMBL/GenBank/DDBJ whole genome shotgun (WGS) entry which is preliminary data.</text>
</comment>
<keyword evidence="1" id="KW-0472">Membrane</keyword>
<dbReference type="EMBL" id="JAQHXR010000004">
    <property type="protein sequence ID" value="MDA3969451.1"/>
    <property type="molecule type" value="Genomic_DNA"/>
</dbReference>
<sequence>MKAADILQSILVGIFLTLVLYCVFWAAIYNNYIHFYGIREFFNPFFGNVVNFYVFFTLAIILGIGFALPIISSVFYILYVLSLVFSLTLFVPSFGKYMGSKLLAKQAEIIVKGEGKLVNSIYENNFYIIYLSSEITDTDSKEDRERKLIYYEK</sequence>
<feature type="transmembrane region" description="Helical" evidence="1">
    <location>
        <begin position="6"/>
        <end position="29"/>
    </location>
</feature>
<organism evidence="2 3">
    <name type="scientific">Helicobacter ibis</name>
    <dbReference type="NCBI Taxonomy" id="2962633"/>
    <lineage>
        <taxon>Bacteria</taxon>
        <taxon>Pseudomonadati</taxon>
        <taxon>Campylobacterota</taxon>
        <taxon>Epsilonproteobacteria</taxon>
        <taxon>Campylobacterales</taxon>
        <taxon>Helicobacteraceae</taxon>
        <taxon>Helicobacter</taxon>
    </lineage>
</organism>
<name>A0ABT4VFG1_9HELI</name>
<evidence type="ECO:0000313" key="3">
    <source>
        <dbReference type="Proteomes" id="UP001210261"/>
    </source>
</evidence>
<keyword evidence="1" id="KW-0812">Transmembrane</keyword>
<dbReference type="RefSeq" id="WP_271021809.1">
    <property type="nucleotide sequence ID" value="NZ_JAQHXR010000004.1"/>
</dbReference>
<reference evidence="2 3" key="1">
    <citation type="submission" date="2023-01" db="EMBL/GenBank/DDBJ databases">
        <title>Description of Helicobacter ibis sp. nov. isolated from faecal droppings of black-faced ibis (Theristicus melanopis).</title>
        <authorList>
            <person name="Lopez-Cantillo M."/>
            <person name="Vidal-Veuthey B."/>
            <person name="Mella A."/>
            <person name="De La Haba R."/>
            <person name="Collado L."/>
        </authorList>
    </citation>
    <scope>NUCLEOTIDE SEQUENCE [LARGE SCALE GENOMIC DNA]</scope>
    <source>
        <strain evidence="2 3">A82</strain>
    </source>
</reference>
<feature type="transmembrane region" description="Helical" evidence="1">
    <location>
        <begin position="50"/>
        <end position="70"/>
    </location>
</feature>
<feature type="transmembrane region" description="Helical" evidence="1">
    <location>
        <begin position="76"/>
        <end position="95"/>
    </location>
</feature>
<protein>
    <submittedName>
        <fullName evidence="2">Uncharacterized protein</fullName>
    </submittedName>
</protein>
<evidence type="ECO:0000313" key="2">
    <source>
        <dbReference type="EMBL" id="MDA3969451.1"/>
    </source>
</evidence>
<keyword evidence="1" id="KW-1133">Transmembrane helix</keyword>
<evidence type="ECO:0000256" key="1">
    <source>
        <dbReference type="SAM" id="Phobius"/>
    </source>
</evidence>
<dbReference type="Proteomes" id="UP001210261">
    <property type="component" value="Unassembled WGS sequence"/>
</dbReference>
<proteinExistence type="predicted"/>
<gene>
    <name evidence="2" type="ORF">PF021_07185</name>
</gene>
<keyword evidence="3" id="KW-1185">Reference proteome</keyword>
<accession>A0ABT4VFG1</accession>